<evidence type="ECO:0000313" key="8">
    <source>
        <dbReference type="Proteomes" id="UP000594262"/>
    </source>
</evidence>
<evidence type="ECO:0000256" key="4">
    <source>
        <dbReference type="ARBA" id="ARBA00022989"/>
    </source>
</evidence>
<dbReference type="GO" id="GO:0019899">
    <property type="term" value="F:enzyme binding"/>
    <property type="evidence" value="ECO:0007669"/>
    <property type="project" value="TreeGrafter"/>
</dbReference>
<proteinExistence type="inferred from homology"/>
<dbReference type="AlphaFoldDB" id="A0A7M5X1D1"/>
<evidence type="ECO:0000256" key="3">
    <source>
        <dbReference type="ARBA" id="ARBA00022692"/>
    </source>
</evidence>
<evidence type="ECO:0000256" key="2">
    <source>
        <dbReference type="ARBA" id="ARBA00010350"/>
    </source>
</evidence>
<evidence type="ECO:0000256" key="5">
    <source>
        <dbReference type="ARBA" id="ARBA00023136"/>
    </source>
</evidence>
<dbReference type="Pfam" id="PF01027">
    <property type="entry name" value="Bax1-I"/>
    <property type="match status" value="1"/>
</dbReference>
<dbReference type="InterPro" id="IPR006214">
    <property type="entry name" value="Bax_inhibitor_1-related"/>
</dbReference>
<dbReference type="PANTHER" id="PTHR23291">
    <property type="entry name" value="BAX INHIBITOR-RELATED"/>
    <property type="match status" value="1"/>
</dbReference>
<name>A0A7M5X1D1_9CNID</name>
<keyword evidence="5 6" id="KW-0472">Membrane</keyword>
<sequence>MLGLAFTPNESKNQMTRLGCLLGFAGCTGLSMGPLLDAVISINPSIVTTAFFATCVIFICFTLSALWAEERTYLYLGGTLLSGMSTLFFLGLINIFFGFQLLYQVHLYGGLLLFCGFILYDTQLIIAKHKNGDNDFLWHSVDLFLDFINIFRRIMIILANKENKKSKKKN</sequence>
<feature type="transmembrane region" description="Helical" evidence="6">
    <location>
        <begin position="46"/>
        <end position="66"/>
    </location>
</feature>
<feature type="transmembrane region" description="Helical" evidence="6">
    <location>
        <begin position="73"/>
        <end position="97"/>
    </location>
</feature>
<accession>A0A7M5X1D1</accession>
<evidence type="ECO:0000256" key="1">
    <source>
        <dbReference type="ARBA" id="ARBA00004141"/>
    </source>
</evidence>
<protein>
    <recommendedName>
        <fullName evidence="9">Bax inhibitor 1</fullName>
    </recommendedName>
</protein>
<keyword evidence="4 6" id="KW-1133">Transmembrane helix</keyword>
<keyword evidence="8" id="KW-1185">Reference proteome</keyword>
<comment type="caution">
    <text evidence="6">Lacks conserved residue(s) required for the propagation of feature annotation.</text>
</comment>
<feature type="transmembrane region" description="Helical" evidence="6">
    <location>
        <begin position="21"/>
        <end position="40"/>
    </location>
</feature>
<reference evidence="7" key="1">
    <citation type="submission" date="2021-01" db="UniProtKB">
        <authorList>
            <consortium name="EnsemblMetazoa"/>
        </authorList>
    </citation>
    <scope>IDENTIFICATION</scope>
</reference>
<organism evidence="7 8">
    <name type="scientific">Clytia hemisphaerica</name>
    <dbReference type="NCBI Taxonomy" id="252671"/>
    <lineage>
        <taxon>Eukaryota</taxon>
        <taxon>Metazoa</taxon>
        <taxon>Cnidaria</taxon>
        <taxon>Hydrozoa</taxon>
        <taxon>Hydroidolina</taxon>
        <taxon>Leptothecata</taxon>
        <taxon>Obeliida</taxon>
        <taxon>Clytiidae</taxon>
        <taxon>Clytia</taxon>
    </lineage>
</organism>
<dbReference type="GO" id="GO:0034620">
    <property type="term" value="P:cellular response to unfolded protein"/>
    <property type="evidence" value="ECO:0007669"/>
    <property type="project" value="TreeGrafter"/>
</dbReference>
<dbReference type="GO" id="GO:0033119">
    <property type="term" value="P:negative regulation of RNA splicing"/>
    <property type="evidence" value="ECO:0007669"/>
    <property type="project" value="TreeGrafter"/>
</dbReference>
<dbReference type="Proteomes" id="UP000594262">
    <property type="component" value="Unplaced"/>
</dbReference>
<dbReference type="GO" id="GO:0031966">
    <property type="term" value="C:mitochondrial membrane"/>
    <property type="evidence" value="ECO:0007669"/>
    <property type="project" value="TreeGrafter"/>
</dbReference>
<dbReference type="PANTHER" id="PTHR23291:SF32">
    <property type="entry name" value="BAX INHIBITOR 1"/>
    <property type="match status" value="1"/>
</dbReference>
<evidence type="ECO:0008006" key="9">
    <source>
        <dbReference type="Google" id="ProtNLM"/>
    </source>
</evidence>
<comment type="similarity">
    <text evidence="2 6">Belongs to the BI1 family.</text>
</comment>
<keyword evidence="3 6" id="KW-0812">Transmembrane</keyword>
<evidence type="ECO:0000313" key="7">
    <source>
        <dbReference type="EnsemblMetazoa" id="CLYHEMP016134.1"/>
    </source>
</evidence>
<dbReference type="OrthoDB" id="1277691at2759"/>
<comment type="subcellular location">
    <subcellularLocation>
        <location evidence="1">Membrane</location>
        <topology evidence="1">Multi-pass membrane protein</topology>
    </subcellularLocation>
</comment>
<evidence type="ECO:0000256" key="6">
    <source>
        <dbReference type="RuleBase" id="RU004379"/>
    </source>
</evidence>
<dbReference type="EnsemblMetazoa" id="CLYHEMT016134.1">
    <property type="protein sequence ID" value="CLYHEMP016134.1"/>
    <property type="gene ID" value="CLYHEMG016134"/>
</dbReference>
<feature type="transmembrane region" description="Helical" evidence="6">
    <location>
        <begin position="103"/>
        <end position="120"/>
    </location>
</feature>
<dbReference type="GO" id="GO:2001234">
    <property type="term" value="P:negative regulation of apoptotic signaling pathway"/>
    <property type="evidence" value="ECO:0007669"/>
    <property type="project" value="TreeGrafter"/>
</dbReference>